<gene>
    <name evidence="2" type="primary">Aste57867_378</name>
    <name evidence="1" type="ORF">As57867_000377</name>
    <name evidence="2" type="ORF">ASTE57867_378</name>
</gene>
<sequence>MDHAAKRVLLSHELLLLVGRFQNGLPEYLIPFRQLSHQAPCANIHVWKLQPAMDKIHAVLDPWLQIHGVDELSRVFYHLPHMEDIVPSYGVYFARLDLVEAVAAKFPHTFRARSKLLDFAATSTSLDMVEYILNHGYTGGSTVEAIMAASRQGNLSMLIQLELFFPVQTCYSMALYVAVQCDHIHIARHLLPRCQLAFVKPALVDMTTKGCHLDLVFDSIEATQDPLDRMALESACFVTAVNNDRIEFAQRLLNHSLAPTQIWTEWRGTFVSWHDDARKDVVTIFLEGAVISGNLVFAEQILDQSRMQLFEDDYVEMAAHYGHAEMTQWLQTRKREARTSCRTMWC</sequence>
<name>A0A485K6L4_9STRA</name>
<accession>A0A485K6L4</accession>
<dbReference type="SUPFAM" id="SSF48403">
    <property type="entry name" value="Ankyrin repeat"/>
    <property type="match status" value="1"/>
</dbReference>
<dbReference type="Proteomes" id="UP000332933">
    <property type="component" value="Unassembled WGS sequence"/>
</dbReference>
<dbReference type="EMBL" id="VJMH01000017">
    <property type="protein sequence ID" value="KAF0720367.1"/>
    <property type="molecule type" value="Genomic_DNA"/>
</dbReference>
<reference evidence="2 3" key="1">
    <citation type="submission" date="2019-03" db="EMBL/GenBank/DDBJ databases">
        <authorList>
            <person name="Gaulin E."/>
            <person name="Dumas B."/>
        </authorList>
    </citation>
    <scope>NUCLEOTIDE SEQUENCE [LARGE SCALE GENOMIC DNA]</scope>
    <source>
        <strain evidence="2">CBS 568.67</strain>
    </source>
</reference>
<dbReference type="InterPro" id="IPR036770">
    <property type="entry name" value="Ankyrin_rpt-contain_sf"/>
</dbReference>
<reference evidence="1" key="2">
    <citation type="submission" date="2019-06" db="EMBL/GenBank/DDBJ databases">
        <title>Genomics analysis of Aphanomyces spp. identifies a new class of oomycete effector associated with host adaptation.</title>
        <authorList>
            <person name="Gaulin E."/>
        </authorList>
    </citation>
    <scope>NUCLEOTIDE SEQUENCE</scope>
    <source>
        <strain evidence="1">CBS 578.67</strain>
    </source>
</reference>
<evidence type="ECO:0000313" key="2">
    <source>
        <dbReference type="EMBL" id="VFT77603.1"/>
    </source>
</evidence>
<evidence type="ECO:0000313" key="3">
    <source>
        <dbReference type="Proteomes" id="UP000332933"/>
    </source>
</evidence>
<keyword evidence="3" id="KW-1185">Reference proteome</keyword>
<dbReference type="Gene3D" id="1.25.40.20">
    <property type="entry name" value="Ankyrin repeat-containing domain"/>
    <property type="match status" value="1"/>
</dbReference>
<evidence type="ECO:0000313" key="1">
    <source>
        <dbReference type="EMBL" id="KAF0720367.1"/>
    </source>
</evidence>
<protein>
    <submittedName>
        <fullName evidence="2">Aste57867_378 protein</fullName>
    </submittedName>
</protein>
<dbReference type="AlphaFoldDB" id="A0A485K6L4"/>
<dbReference type="OrthoDB" id="60122at2759"/>
<proteinExistence type="predicted"/>
<dbReference type="EMBL" id="CAADRA010000017">
    <property type="protein sequence ID" value="VFT77603.1"/>
    <property type="molecule type" value="Genomic_DNA"/>
</dbReference>
<organism evidence="2 3">
    <name type="scientific">Aphanomyces stellatus</name>
    <dbReference type="NCBI Taxonomy" id="120398"/>
    <lineage>
        <taxon>Eukaryota</taxon>
        <taxon>Sar</taxon>
        <taxon>Stramenopiles</taxon>
        <taxon>Oomycota</taxon>
        <taxon>Saprolegniomycetes</taxon>
        <taxon>Saprolegniales</taxon>
        <taxon>Verrucalvaceae</taxon>
        <taxon>Aphanomyces</taxon>
    </lineage>
</organism>